<dbReference type="KEGG" id="bcw:Q7M_664"/>
<dbReference type="EMBL" id="CP003426">
    <property type="protein sequence ID" value="AFI31443.1"/>
    <property type="molecule type" value="Genomic_DNA"/>
</dbReference>
<protein>
    <submittedName>
        <fullName evidence="1">Uncharacterized protein</fullName>
    </submittedName>
</protein>
<dbReference type="HOGENOM" id="CLU_177545_0_0_12"/>
<reference evidence="2" key="2">
    <citation type="submission" date="2012-03" db="EMBL/GenBank/DDBJ databases">
        <title>Complete genome sequence of Borrelia crocidurae.</title>
        <authorList>
            <person name="Elbir H."/>
            <person name="Gimenez G."/>
            <person name="Robert C."/>
            <person name="Raoult D."/>
            <person name="Drancourt M."/>
        </authorList>
    </citation>
    <scope>NUCLEOTIDE SEQUENCE [LARGE SCALE GENOMIC DNA]</scope>
    <source>
        <strain evidence="2">Achema</strain>
    </source>
</reference>
<accession>I0FD87</accession>
<dbReference type="Proteomes" id="UP000005212">
    <property type="component" value="Chromosome"/>
</dbReference>
<evidence type="ECO:0000313" key="2">
    <source>
        <dbReference type="Proteomes" id="UP000005212"/>
    </source>
</evidence>
<name>I0FD87_BORCA</name>
<dbReference type="AlphaFoldDB" id="I0FD87"/>
<evidence type="ECO:0000313" key="1">
    <source>
        <dbReference type="EMBL" id="AFI31443.1"/>
    </source>
</evidence>
<gene>
    <name evidence="1" type="ordered locus">Q7M_664</name>
</gene>
<reference evidence="1 2" key="1">
    <citation type="journal article" date="2012" name="J. Bacteriol.">
        <title>Complete Genome Sequence of Borrelia crocidurae.</title>
        <authorList>
            <person name="Elbir H."/>
            <person name="Gimenez G."/>
            <person name="Robert C."/>
            <person name="Bergstrom S."/>
            <person name="Cutler S."/>
            <person name="Raoult D."/>
            <person name="Drancourt M."/>
        </authorList>
    </citation>
    <scope>NUCLEOTIDE SEQUENCE [LARGE SCALE GENOMIC DNA]</scope>
    <source>
        <strain evidence="1 2">Achema</strain>
    </source>
</reference>
<proteinExistence type="predicted"/>
<organism evidence="1 2">
    <name type="scientific">Borrelia crocidurae (strain Achema)</name>
    <dbReference type="NCBI Taxonomy" id="1155096"/>
    <lineage>
        <taxon>Bacteria</taxon>
        <taxon>Pseudomonadati</taxon>
        <taxon>Spirochaetota</taxon>
        <taxon>Spirochaetia</taxon>
        <taxon>Spirochaetales</taxon>
        <taxon>Borreliaceae</taxon>
        <taxon>Borrelia</taxon>
    </lineage>
</organism>
<sequence length="75" mass="9109">MNFLSLKELSIYIDFSKCFSRIFYEKVFRELSYYLEVLGFPKVKTLYIKYNDLRLVDVFELESFLTSLSAKFNFF</sequence>
<dbReference type="PATRIC" id="fig|1155096.3.peg.682"/>